<proteinExistence type="predicted"/>
<gene>
    <name evidence="1" type="ORF">S03H2_62733</name>
</gene>
<reference evidence="1" key="1">
    <citation type="journal article" date="2014" name="Front. Microbiol.">
        <title>High frequency of phylogenetically diverse reductive dehalogenase-homologous genes in deep subseafloor sedimentary metagenomes.</title>
        <authorList>
            <person name="Kawai M."/>
            <person name="Futagami T."/>
            <person name="Toyoda A."/>
            <person name="Takaki Y."/>
            <person name="Nishi S."/>
            <person name="Hori S."/>
            <person name="Arai W."/>
            <person name="Tsubouchi T."/>
            <person name="Morono Y."/>
            <person name="Uchiyama I."/>
            <person name="Ito T."/>
            <person name="Fujiyama A."/>
            <person name="Inagaki F."/>
            <person name="Takami H."/>
        </authorList>
    </citation>
    <scope>NUCLEOTIDE SEQUENCE</scope>
    <source>
        <strain evidence="1">Expedition CK06-06</strain>
    </source>
</reference>
<feature type="non-terminal residue" evidence="1">
    <location>
        <position position="213"/>
    </location>
</feature>
<organism evidence="1">
    <name type="scientific">marine sediment metagenome</name>
    <dbReference type="NCBI Taxonomy" id="412755"/>
    <lineage>
        <taxon>unclassified sequences</taxon>
        <taxon>metagenomes</taxon>
        <taxon>ecological metagenomes</taxon>
    </lineage>
</organism>
<protein>
    <submittedName>
        <fullName evidence="1">Uncharacterized protein</fullName>
    </submittedName>
</protein>
<evidence type="ECO:0000313" key="1">
    <source>
        <dbReference type="EMBL" id="GAH79282.1"/>
    </source>
</evidence>
<sequence length="213" mass="25137">MYIKIPYKYTEQIIPKRCRKPRRVISHGEISLSIHEVTGEEAPVAIRQYTKTFTEDHYEPTIIEYRWLNHRLWTLHTFNRFSHGPYETQTAQQFVQDPWPMTSSHFSTSYQSQRGNRRGLMAWARGILFIDGKRWYQAGEPRYVIMTFGLGHNHGHPGTSLSSDTYYNTNISNSRYFRIDQHDKALETAIAIAERRGDDMAIPFIKDYHDTFD</sequence>
<comment type="caution">
    <text evidence="1">The sequence shown here is derived from an EMBL/GenBank/DDBJ whole genome shotgun (WGS) entry which is preliminary data.</text>
</comment>
<accession>X1IC59</accession>
<name>X1IC59_9ZZZZ</name>
<dbReference type="EMBL" id="BARU01040593">
    <property type="protein sequence ID" value="GAH79282.1"/>
    <property type="molecule type" value="Genomic_DNA"/>
</dbReference>
<dbReference type="AlphaFoldDB" id="X1IC59"/>